<dbReference type="RefSeq" id="WP_124772929.1">
    <property type="nucleotide sequence ID" value="NZ_JBEZFR010000013.1"/>
</dbReference>
<name>A0A3N9WQH1_9ACTN</name>
<sequence length="117" mass="12519">MTELEFPSWPEHPGLGSWIPTKMLADVVAQLPSLTGADGWLRAVPDPHEPFPAVHLQVVWLADGRIHFATVSGCTVAVASPRRGAPQLADYRYASLEQLVAGAADWASDVWPPGAPA</sequence>
<evidence type="ECO:0000313" key="1">
    <source>
        <dbReference type="EMBL" id="RQX03051.1"/>
    </source>
</evidence>
<dbReference type="Proteomes" id="UP000282312">
    <property type="component" value="Unassembled WGS sequence"/>
</dbReference>
<organism evidence="1 2">
    <name type="scientific">Micromonospora inaquosa</name>
    <dbReference type="NCBI Taxonomy" id="2203716"/>
    <lineage>
        <taxon>Bacteria</taxon>
        <taxon>Bacillati</taxon>
        <taxon>Actinomycetota</taxon>
        <taxon>Actinomycetes</taxon>
        <taxon>Micromonosporales</taxon>
        <taxon>Micromonosporaceae</taxon>
        <taxon>Micromonospora</taxon>
    </lineage>
</organism>
<dbReference type="AlphaFoldDB" id="A0A3N9WQH1"/>
<dbReference type="EMBL" id="QGSZ01000198">
    <property type="protein sequence ID" value="RQX03051.1"/>
    <property type="molecule type" value="Genomic_DNA"/>
</dbReference>
<accession>A0A3N9WQH1</accession>
<keyword evidence="2" id="KW-1185">Reference proteome</keyword>
<dbReference type="OrthoDB" id="9991725at2"/>
<reference evidence="1 2" key="1">
    <citation type="submission" date="2018-05" db="EMBL/GenBank/DDBJ databases">
        <title>Micromonospora from Atacama Desert.</title>
        <authorList>
            <person name="Carro L."/>
            <person name="Goodfellow M."/>
            <person name="Klenk H.-P."/>
        </authorList>
    </citation>
    <scope>NUCLEOTIDE SEQUENCE [LARGE SCALE GENOMIC DNA]</scope>
    <source>
        <strain evidence="1 2">LB39</strain>
    </source>
</reference>
<gene>
    <name evidence="1" type="ORF">DLJ59_13945</name>
</gene>
<comment type="caution">
    <text evidence="1">The sequence shown here is derived from an EMBL/GenBank/DDBJ whole genome shotgun (WGS) entry which is preliminary data.</text>
</comment>
<protein>
    <submittedName>
        <fullName evidence="1">Uncharacterized protein</fullName>
    </submittedName>
</protein>
<proteinExistence type="predicted"/>
<evidence type="ECO:0000313" key="2">
    <source>
        <dbReference type="Proteomes" id="UP000282312"/>
    </source>
</evidence>